<sequence>MKMTSYFPNSPMQITDLPNIIIIKILELLPYHSRISFGSCSKKIQTIEHETHYRVLKISMQDVFDQNKMPRKKQIVITITRPFERPYIIRFLKKRNDTRVYLGLKSDAYRSIRSEPYTWILKNTDFVGKALAFYEGLTMRSRVFSGQSSLKFAQLGLEYPMILDMLRMDRIDVLEVGVHTMDQMNYVLDRLQDLRLNIKVTELFMSSDSEVFDAQLTYCMHSQPNFRRKHVNFIAHHEITMEYFFSLKYTRMSFLYSSINSWAINYFIKQWMEGNGIAGFQLLEVIPRDPLNERHILRGITFSRWSVNGNLPRVVRSLVNREQEAQNCVQIESSNGEHTATLVVMEKHIKFAVTGKMLADGTIEFGFPN</sequence>
<dbReference type="AlphaFoldDB" id="A0A8S1ENR4"/>
<evidence type="ECO:0000313" key="3">
    <source>
        <dbReference type="Proteomes" id="UP000494206"/>
    </source>
</evidence>
<dbReference type="PANTHER" id="PTHR21503">
    <property type="entry name" value="F-BOX-CONTAINING HYPOTHETICAL PROTEIN C.ELEGANS"/>
    <property type="match status" value="1"/>
</dbReference>
<dbReference type="Pfam" id="PF00646">
    <property type="entry name" value="F-box"/>
    <property type="match status" value="1"/>
</dbReference>
<reference evidence="2 3" key="1">
    <citation type="submission" date="2020-04" db="EMBL/GenBank/DDBJ databases">
        <authorList>
            <person name="Laetsch R D."/>
            <person name="Stevens L."/>
            <person name="Kumar S."/>
            <person name="Blaxter L. M."/>
        </authorList>
    </citation>
    <scope>NUCLEOTIDE SEQUENCE [LARGE SCALE GENOMIC DNA]</scope>
</reference>
<dbReference type="InterPro" id="IPR001810">
    <property type="entry name" value="F-box_dom"/>
</dbReference>
<dbReference type="PANTHER" id="PTHR21503:SF8">
    <property type="entry name" value="F-BOX ASSOCIATED DOMAIN-CONTAINING PROTEIN-RELATED"/>
    <property type="match status" value="1"/>
</dbReference>
<keyword evidence="3" id="KW-1185">Reference proteome</keyword>
<feature type="domain" description="F-box" evidence="1">
    <location>
        <begin position="11"/>
        <end position="56"/>
    </location>
</feature>
<dbReference type="PROSITE" id="PS50181">
    <property type="entry name" value="FBOX"/>
    <property type="match status" value="1"/>
</dbReference>
<comment type="caution">
    <text evidence="2">The sequence shown here is derived from an EMBL/GenBank/DDBJ whole genome shotgun (WGS) entry which is preliminary data.</text>
</comment>
<organism evidence="2 3">
    <name type="scientific">Caenorhabditis bovis</name>
    <dbReference type="NCBI Taxonomy" id="2654633"/>
    <lineage>
        <taxon>Eukaryota</taxon>
        <taxon>Metazoa</taxon>
        <taxon>Ecdysozoa</taxon>
        <taxon>Nematoda</taxon>
        <taxon>Chromadorea</taxon>
        <taxon>Rhabditida</taxon>
        <taxon>Rhabditina</taxon>
        <taxon>Rhabditomorpha</taxon>
        <taxon>Rhabditoidea</taxon>
        <taxon>Rhabditidae</taxon>
        <taxon>Peloderinae</taxon>
        <taxon>Caenorhabditis</taxon>
    </lineage>
</organism>
<evidence type="ECO:0000259" key="1">
    <source>
        <dbReference type="PROSITE" id="PS50181"/>
    </source>
</evidence>
<protein>
    <recommendedName>
        <fullName evidence="1">F-box domain-containing protein</fullName>
    </recommendedName>
</protein>
<evidence type="ECO:0000313" key="2">
    <source>
        <dbReference type="EMBL" id="CAB3399455.1"/>
    </source>
</evidence>
<accession>A0A8S1ENR4</accession>
<name>A0A8S1ENR4_9PELO</name>
<dbReference type="Proteomes" id="UP000494206">
    <property type="component" value="Unassembled WGS sequence"/>
</dbReference>
<gene>
    <name evidence="2" type="ORF">CBOVIS_LOCUS2578</name>
</gene>
<proteinExistence type="predicted"/>
<dbReference type="EMBL" id="CADEPM010000002">
    <property type="protein sequence ID" value="CAB3399455.1"/>
    <property type="molecule type" value="Genomic_DNA"/>
</dbReference>